<dbReference type="Pfam" id="PF13411">
    <property type="entry name" value="MerR_1"/>
    <property type="match status" value="1"/>
</dbReference>
<dbReference type="InterPro" id="IPR009061">
    <property type="entry name" value="DNA-bd_dom_put_sf"/>
</dbReference>
<accession>A0A2T0RI97</accession>
<dbReference type="SMART" id="SM00422">
    <property type="entry name" value="HTH_MERR"/>
    <property type="match status" value="1"/>
</dbReference>
<dbReference type="Gene3D" id="1.10.1660.10">
    <property type="match status" value="1"/>
</dbReference>
<reference evidence="3 4" key="1">
    <citation type="submission" date="2018-03" db="EMBL/GenBank/DDBJ databases">
        <title>Genomic Encyclopedia of Archaeal and Bacterial Type Strains, Phase II (KMG-II): from individual species to whole genera.</title>
        <authorList>
            <person name="Goeker M."/>
        </authorList>
    </citation>
    <scope>NUCLEOTIDE SEQUENCE [LARGE SCALE GENOMIC DNA]</scope>
    <source>
        <strain evidence="3 4">DSM 45348</strain>
    </source>
</reference>
<organism evidence="3 4">
    <name type="scientific">Pseudosporangium ferrugineum</name>
    <dbReference type="NCBI Taxonomy" id="439699"/>
    <lineage>
        <taxon>Bacteria</taxon>
        <taxon>Bacillati</taxon>
        <taxon>Actinomycetota</taxon>
        <taxon>Actinomycetes</taxon>
        <taxon>Micromonosporales</taxon>
        <taxon>Micromonosporaceae</taxon>
        <taxon>Pseudosporangium</taxon>
    </lineage>
</organism>
<dbReference type="EMBL" id="PVZG01000022">
    <property type="protein sequence ID" value="PRY20820.1"/>
    <property type="molecule type" value="Genomic_DNA"/>
</dbReference>
<keyword evidence="4" id="KW-1185">Reference proteome</keyword>
<dbReference type="InterPro" id="IPR011256">
    <property type="entry name" value="Reg_factor_effector_dom_sf"/>
</dbReference>
<dbReference type="SUPFAM" id="SSF55136">
    <property type="entry name" value="Probable bacterial effector-binding domain"/>
    <property type="match status" value="1"/>
</dbReference>
<dbReference type="InterPro" id="IPR000551">
    <property type="entry name" value="MerR-type_HTH_dom"/>
</dbReference>
<dbReference type="GO" id="GO:0003677">
    <property type="term" value="F:DNA binding"/>
    <property type="evidence" value="ECO:0007669"/>
    <property type="project" value="UniProtKB-KW"/>
</dbReference>
<dbReference type="InterPro" id="IPR047057">
    <property type="entry name" value="MerR_fam"/>
</dbReference>
<dbReference type="SUPFAM" id="SSF46955">
    <property type="entry name" value="Putative DNA-binding domain"/>
    <property type="match status" value="1"/>
</dbReference>
<evidence type="ECO:0000313" key="3">
    <source>
        <dbReference type="EMBL" id="PRY20820.1"/>
    </source>
</evidence>
<gene>
    <name evidence="3" type="ORF">CLV70_12259</name>
</gene>
<dbReference type="PROSITE" id="PS50937">
    <property type="entry name" value="HTH_MERR_2"/>
    <property type="match status" value="1"/>
</dbReference>
<name>A0A2T0RI97_9ACTN</name>
<proteinExistence type="predicted"/>
<evidence type="ECO:0000313" key="4">
    <source>
        <dbReference type="Proteomes" id="UP000239209"/>
    </source>
</evidence>
<evidence type="ECO:0000259" key="2">
    <source>
        <dbReference type="PROSITE" id="PS50937"/>
    </source>
</evidence>
<dbReference type="PANTHER" id="PTHR30204:SF97">
    <property type="entry name" value="MERR FAMILY REGULATORY PROTEIN"/>
    <property type="match status" value="1"/>
</dbReference>
<dbReference type="Gene3D" id="3.20.80.10">
    <property type="entry name" value="Regulatory factor, effector binding domain"/>
    <property type="match status" value="1"/>
</dbReference>
<dbReference type="GO" id="GO:0003700">
    <property type="term" value="F:DNA-binding transcription factor activity"/>
    <property type="evidence" value="ECO:0007669"/>
    <property type="project" value="InterPro"/>
</dbReference>
<dbReference type="Proteomes" id="UP000239209">
    <property type="component" value="Unassembled WGS sequence"/>
</dbReference>
<comment type="caution">
    <text evidence="3">The sequence shown here is derived from an EMBL/GenBank/DDBJ whole genome shotgun (WGS) entry which is preliminary data.</text>
</comment>
<keyword evidence="1 3" id="KW-0238">DNA-binding</keyword>
<sequence>MGGAGLLTIGEFARRSGLSVRALRLYDRIGLLRPAEVVAATGYRRYTGGQLYAGRLIALLRRLDMPLSEITEIVGAAAPEAAELLAGYWTGVERRLAAQRELADRLVRSLAAETPAPAPGGTWPVSVRDVPEQHIVTELRYVTAAELRWIREATDRLTELAARSGGATGPRFVVFHGDVTEDAPGPVEVCVPVRPEASVRTEPAHREAYVPVRRGHFEPPQILSVYDAAHRWVREHGHTVTAAAREVYGYGADLDATGPEDVICDVAVPFR</sequence>
<dbReference type="PANTHER" id="PTHR30204">
    <property type="entry name" value="REDOX-CYCLING DRUG-SENSING TRANSCRIPTIONAL ACTIVATOR SOXR"/>
    <property type="match status" value="1"/>
</dbReference>
<protein>
    <submittedName>
        <fullName evidence="3">DNA-binding transcriptional MerR regulator</fullName>
    </submittedName>
</protein>
<evidence type="ECO:0000256" key="1">
    <source>
        <dbReference type="ARBA" id="ARBA00023125"/>
    </source>
</evidence>
<dbReference type="AlphaFoldDB" id="A0A2T0RI97"/>
<dbReference type="RefSeq" id="WP_106130471.1">
    <property type="nucleotide sequence ID" value="NZ_PVZG01000022.1"/>
</dbReference>
<dbReference type="OrthoDB" id="7849865at2"/>
<feature type="domain" description="HTH merR-type" evidence="2">
    <location>
        <begin position="6"/>
        <end position="76"/>
    </location>
</feature>
<dbReference type="PROSITE" id="PS00552">
    <property type="entry name" value="HTH_MERR_1"/>
    <property type="match status" value="1"/>
</dbReference>